<evidence type="ECO:0000256" key="1">
    <source>
        <dbReference type="ARBA" id="ARBA00005384"/>
    </source>
</evidence>
<keyword evidence="4" id="KW-0238">DNA-binding</keyword>
<dbReference type="GO" id="GO:0030170">
    <property type="term" value="F:pyridoxal phosphate binding"/>
    <property type="evidence" value="ECO:0007669"/>
    <property type="project" value="InterPro"/>
</dbReference>
<keyword evidence="2" id="KW-0663">Pyridoxal phosphate</keyword>
<comment type="similarity">
    <text evidence="1">In the C-terminal section; belongs to the class-I pyridoxal-phosphate-dependent aminotransferase family.</text>
</comment>
<dbReference type="InterPro" id="IPR015421">
    <property type="entry name" value="PyrdxlP-dep_Trfase_major"/>
</dbReference>
<comment type="caution">
    <text evidence="8">The sequence shown here is derived from an EMBL/GenBank/DDBJ whole genome shotgun (WGS) entry which is preliminary data.</text>
</comment>
<feature type="region of interest" description="Disordered" evidence="6">
    <location>
        <begin position="100"/>
        <end position="120"/>
    </location>
</feature>
<dbReference type="CDD" id="cd00609">
    <property type="entry name" value="AAT_like"/>
    <property type="match status" value="1"/>
</dbReference>
<evidence type="ECO:0000256" key="4">
    <source>
        <dbReference type="ARBA" id="ARBA00023125"/>
    </source>
</evidence>
<sequence>MKEVLLSDLLAGALHRDAEQPLQRQIYDIVRRCVLDHTLLPGQRLPSSRALAADIGVSRITITLAYDRLIAENYLSSRGGSGTFVEHTVERPLTAASPAALQRHRPALSTRGAANGSRRGGLAQHTGAFVPGIADAGLFPFHLWRRLVARHLNKSDLSLAGYAKDGAGFMPLRQAISNYLRISRSVVCEPAQVILTAGTHQSVDLCARLLADPGDAALVESPCHWAFPLVLDAAGLRVHAATLDEHGIALADTTLPRRARLAITSPSHQYPTGVVMPLARRLELLQAARAAGLWVIEDDYDSEFRYDGAPIPSLQGLDTDGRVIYMGTFSKTMFAGLRFSYIVVPPHIADACAQACARLYRPGHLHLQAALADFMNDGHFAQNIKRMRVEYGERQRLLRIALQARAGGLVTLSEARAGLHVYARLDRAVSVARLTAAADEEALVLGVPHFLPEHAARDRNAVVLGYGGVPAARIDDGVARFARALDKAVATARTRAARG</sequence>
<dbReference type="GO" id="GO:0003677">
    <property type="term" value="F:DNA binding"/>
    <property type="evidence" value="ECO:0007669"/>
    <property type="project" value="UniProtKB-KW"/>
</dbReference>
<name>A0A4Q1HK65_9BURK</name>
<proteinExistence type="inferred from homology"/>
<dbReference type="EMBL" id="PYAL01000003">
    <property type="protein sequence ID" value="RXN90500.1"/>
    <property type="molecule type" value="Genomic_DNA"/>
</dbReference>
<evidence type="ECO:0000259" key="7">
    <source>
        <dbReference type="PROSITE" id="PS50949"/>
    </source>
</evidence>
<dbReference type="GO" id="GO:0008483">
    <property type="term" value="F:transaminase activity"/>
    <property type="evidence" value="ECO:0007669"/>
    <property type="project" value="UniProtKB-KW"/>
</dbReference>
<dbReference type="PANTHER" id="PTHR46577:SF1">
    <property type="entry name" value="HTH-TYPE TRANSCRIPTIONAL REGULATORY PROTEIN GABR"/>
    <property type="match status" value="1"/>
</dbReference>
<dbReference type="Gene3D" id="1.10.10.10">
    <property type="entry name" value="Winged helix-like DNA-binding domain superfamily/Winged helix DNA-binding domain"/>
    <property type="match status" value="1"/>
</dbReference>
<evidence type="ECO:0000313" key="8">
    <source>
        <dbReference type="EMBL" id="RXN90500.1"/>
    </source>
</evidence>
<evidence type="ECO:0000313" key="9">
    <source>
        <dbReference type="Proteomes" id="UP000290849"/>
    </source>
</evidence>
<dbReference type="GO" id="GO:0003700">
    <property type="term" value="F:DNA-binding transcription factor activity"/>
    <property type="evidence" value="ECO:0007669"/>
    <property type="project" value="InterPro"/>
</dbReference>
<protein>
    <submittedName>
        <fullName evidence="8">PLP-dependent aminotransferase family protein</fullName>
    </submittedName>
</protein>
<dbReference type="InterPro" id="IPR036388">
    <property type="entry name" value="WH-like_DNA-bd_sf"/>
</dbReference>
<dbReference type="Gene3D" id="3.40.640.10">
    <property type="entry name" value="Type I PLP-dependent aspartate aminotransferase-like (Major domain)"/>
    <property type="match status" value="1"/>
</dbReference>
<dbReference type="InterPro" id="IPR036390">
    <property type="entry name" value="WH_DNA-bd_sf"/>
</dbReference>
<dbReference type="SUPFAM" id="SSF53383">
    <property type="entry name" value="PLP-dependent transferases"/>
    <property type="match status" value="1"/>
</dbReference>
<dbReference type="OrthoDB" id="9804020at2"/>
<dbReference type="InterPro" id="IPR000524">
    <property type="entry name" value="Tscrpt_reg_HTH_GntR"/>
</dbReference>
<keyword evidence="9" id="KW-1185">Reference proteome</keyword>
<dbReference type="Pfam" id="PF00392">
    <property type="entry name" value="GntR"/>
    <property type="match status" value="1"/>
</dbReference>
<dbReference type="CDD" id="cd07377">
    <property type="entry name" value="WHTH_GntR"/>
    <property type="match status" value="1"/>
</dbReference>
<keyword evidence="8" id="KW-0032">Aminotransferase</keyword>
<accession>A0A4Q1HK65</accession>
<keyword evidence="8" id="KW-0808">Transferase</keyword>
<dbReference type="Proteomes" id="UP000290849">
    <property type="component" value="Unassembled WGS sequence"/>
</dbReference>
<dbReference type="InterPro" id="IPR015424">
    <property type="entry name" value="PyrdxlP-dep_Trfase"/>
</dbReference>
<dbReference type="InterPro" id="IPR051446">
    <property type="entry name" value="HTH_trans_reg/aminotransferase"/>
</dbReference>
<reference evidence="8 9" key="1">
    <citation type="journal article" date="2017" name="Int. J. Syst. Evol. Microbiol.">
        <title>Achromobacter aloeverae sp. nov., isolated from the root of Aloe vera (L.) Burm.f.</title>
        <authorList>
            <person name="Kuncharoen N."/>
            <person name="Muramatsu Y."/>
            <person name="Shibata C."/>
            <person name="Kamakura Y."/>
            <person name="Nakagawa Y."/>
            <person name="Tanasupawat S."/>
        </authorList>
    </citation>
    <scope>NUCLEOTIDE SEQUENCE [LARGE SCALE GENOMIC DNA]</scope>
    <source>
        <strain evidence="8 9">AVA-1</strain>
    </source>
</reference>
<dbReference type="SUPFAM" id="SSF46785">
    <property type="entry name" value="Winged helix' DNA-binding domain"/>
    <property type="match status" value="1"/>
</dbReference>
<dbReference type="InterPro" id="IPR004839">
    <property type="entry name" value="Aminotransferase_I/II_large"/>
</dbReference>
<feature type="domain" description="HTH gntR-type" evidence="7">
    <location>
        <begin position="20"/>
        <end position="88"/>
    </location>
</feature>
<gene>
    <name evidence="8" type="ORF">C7R54_13480</name>
</gene>
<dbReference type="PROSITE" id="PS50949">
    <property type="entry name" value="HTH_GNTR"/>
    <property type="match status" value="1"/>
</dbReference>
<evidence type="ECO:0000256" key="5">
    <source>
        <dbReference type="ARBA" id="ARBA00023163"/>
    </source>
</evidence>
<evidence type="ECO:0000256" key="3">
    <source>
        <dbReference type="ARBA" id="ARBA00023015"/>
    </source>
</evidence>
<dbReference type="AlphaFoldDB" id="A0A4Q1HK65"/>
<evidence type="ECO:0000256" key="6">
    <source>
        <dbReference type="SAM" id="MobiDB-lite"/>
    </source>
</evidence>
<dbReference type="RefSeq" id="WP_129150933.1">
    <property type="nucleotide sequence ID" value="NZ_JBHSDO010000014.1"/>
</dbReference>
<keyword evidence="3" id="KW-0805">Transcription regulation</keyword>
<dbReference type="PANTHER" id="PTHR46577">
    <property type="entry name" value="HTH-TYPE TRANSCRIPTIONAL REGULATORY PROTEIN GABR"/>
    <property type="match status" value="1"/>
</dbReference>
<dbReference type="Pfam" id="PF00155">
    <property type="entry name" value="Aminotran_1_2"/>
    <property type="match status" value="1"/>
</dbReference>
<organism evidence="8 9">
    <name type="scientific">Achromobacter aloeverae</name>
    <dbReference type="NCBI Taxonomy" id="1750518"/>
    <lineage>
        <taxon>Bacteria</taxon>
        <taxon>Pseudomonadati</taxon>
        <taxon>Pseudomonadota</taxon>
        <taxon>Betaproteobacteria</taxon>
        <taxon>Burkholderiales</taxon>
        <taxon>Alcaligenaceae</taxon>
        <taxon>Achromobacter</taxon>
    </lineage>
</organism>
<keyword evidence="5" id="KW-0804">Transcription</keyword>
<dbReference type="SMART" id="SM00345">
    <property type="entry name" value="HTH_GNTR"/>
    <property type="match status" value="1"/>
</dbReference>
<evidence type="ECO:0000256" key="2">
    <source>
        <dbReference type="ARBA" id="ARBA00022898"/>
    </source>
</evidence>